<feature type="transmembrane region" description="Helical" evidence="1">
    <location>
        <begin position="584"/>
        <end position="604"/>
    </location>
</feature>
<evidence type="ECO:0000313" key="4">
    <source>
        <dbReference type="EMBL" id="VFT95325.1"/>
    </source>
</evidence>
<dbReference type="EMBL" id="VJMH01006399">
    <property type="protein sequence ID" value="KAF0690000.1"/>
    <property type="molecule type" value="Genomic_DNA"/>
</dbReference>
<accession>A0A485LAQ8</accession>
<keyword evidence="1" id="KW-0812">Transmembrane</keyword>
<evidence type="ECO:0000313" key="3">
    <source>
        <dbReference type="EMBL" id="KAF0690000.1"/>
    </source>
</evidence>
<evidence type="ECO:0000256" key="2">
    <source>
        <dbReference type="SAM" id="SignalP"/>
    </source>
</evidence>
<keyword evidence="1" id="KW-0472">Membrane</keyword>
<dbReference type="OrthoDB" id="66778at2759"/>
<dbReference type="AlphaFoldDB" id="A0A485LAQ8"/>
<keyword evidence="1" id="KW-1133">Transmembrane helix</keyword>
<sequence>MLSLRRMILAAVAAAAAVSAAADVKISGGFNAAALNWNGIDTDPDTVPYETEPPAPLSPLIFRPPFKAFDPYHYQWVFSHFAQCTAQCARTSSYSPFTVADISSNSLSVLNALGLYTACVSACVASEIVELVSYYKESYAKLLDVTEHQLRLTKGYIANTNDLDFLGNRTRIGYACVLPDEYFVEWSKLTVQVALKLPNNDPGPPAYVRAELYLSYCTAGGNDLLDNVNGLGGLQFACDAGTTNYLQALQQSVGHNILHPDLVEAVPPGQCTKGTPQITLKPNPVAARYTGIPGDYEGHVCVLQKTRNGVALIVQAGGVENPEDADAYVTDLIVMDVNPATGACDSYELDDATNGNNPLTLTFTRVSTARLELFTVTGLPHSLGSDACDLTDTLPVAPSGSTADQDWYCVNSLTNIPFYDANLPDPFYNGPLEYATASQYLNYLTYQVSSTALCNGVDFFGFVGDNIDTFSLTNQLQTDLTRPTGEFPLNVPSSDGTYSIICLYRIFSLKCDCMKAVLNCYTLEAHYASALGQTLGRAASVLCGLVLCQKEPVYKLFMDAAGESHTAILAQVLLEASGQIESGLSSAVLMLLSVGAGMVAFVAAKHLAPRAKSTMEDGYANLI</sequence>
<organism evidence="4 5">
    <name type="scientific">Aphanomyces stellatus</name>
    <dbReference type="NCBI Taxonomy" id="120398"/>
    <lineage>
        <taxon>Eukaryota</taxon>
        <taxon>Sar</taxon>
        <taxon>Stramenopiles</taxon>
        <taxon>Oomycota</taxon>
        <taxon>Saprolegniomycetes</taxon>
        <taxon>Saprolegniales</taxon>
        <taxon>Verrucalvaceae</taxon>
        <taxon>Aphanomyces</taxon>
    </lineage>
</organism>
<dbReference type="Proteomes" id="UP000332933">
    <property type="component" value="Unassembled WGS sequence"/>
</dbReference>
<feature type="signal peptide" evidence="2">
    <location>
        <begin position="1"/>
        <end position="22"/>
    </location>
</feature>
<keyword evidence="2" id="KW-0732">Signal</keyword>
<proteinExistence type="predicted"/>
<reference evidence="3" key="2">
    <citation type="submission" date="2019-06" db="EMBL/GenBank/DDBJ databases">
        <title>Genomics analysis of Aphanomyces spp. identifies a new class of oomycete effector associated with host adaptation.</title>
        <authorList>
            <person name="Gaulin E."/>
        </authorList>
    </citation>
    <scope>NUCLEOTIDE SEQUENCE</scope>
    <source>
        <strain evidence="3">CBS 578.67</strain>
    </source>
</reference>
<feature type="chain" id="PRO_5036116406" evidence="2">
    <location>
        <begin position="23"/>
        <end position="623"/>
    </location>
</feature>
<reference evidence="4 5" key="1">
    <citation type="submission" date="2019-03" db="EMBL/GenBank/DDBJ databases">
        <authorList>
            <person name="Gaulin E."/>
            <person name="Dumas B."/>
        </authorList>
    </citation>
    <scope>NUCLEOTIDE SEQUENCE [LARGE SCALE GENOMIC DNA]</scope>
    <source>
        <strain evidence="4">CBS 568.67</strain>
    </source>
</reference>
<evidence type="ECO:0000313" key="5">
    <source>
        <dbReference type="Proteomes" id="UP000332933"/>
    </source>
</evidence>
<protein>
    <submittedName>
        <fullName evidence="4">Aste57867_18590 protein</fullName>
    </submittedName>
</protein>
<evidence type="ECO:0000256" key="1">
    <source>
        <dbReference type="SAM" id="Phobius"/>
    </source>
</evidence>
<dbReference type="EMBL" id="CAADRA010006420">
    <property type="protein sequence ID" value="VFT95325.1"/>
    <property type="molecule type" value="Genomic_DNA"/>
</dbReference>
<gene>
    <name evidence="4" type="primary">Aste57867_18590</name>
    <name evidence="3" type="ORF">As57867_018528</name>
    <name evidence="4" type="ORF">ASTE57867_18590</name>
</gene>
<keyword evidence="5" id="KW-1185">Reference proteome</keyword>
<name>A0A485LAQ8_9STRA</name>